<dbReference type="RefSeq" id="WP_343772504.1">
    <property type="nucleotide sequence ID" value="NZ_BAAAFF010000006.1"/>
</dbReference>
<feature type="compositionally biased region" description="Gly residues" evidence="1">
    <location>
        <begin position="31"/>
        <end position="43"/>
    </location>
</feature>
<name>A0A7W8HX93_9CAUL</name>
<gene>
    <name evidence="2" type="ORF">HNQ67_001118</name>
</gene>
<sequence>MHMTPDEADISGIRMLDAADRSRHPTKSGKTGTGRGAGKKSGQ</sequence>
<accession>A0A7W8HX93</accession>
<dbReference type="AlphaFoldDB" id="A0A7W8HX93"/>
<evidence type="ECO:0000313" key="3">
    <source>
        <dbReference type="Proteomes" id="UP000566663"/>
    </source>
</evidence>
<dbReference type="EMBL" id="JACHFZ010000002">
    <property type="protein sequence ID" value="MBB5291604.1"/>
    <property type="molecule type" value="Genomic_DNA"/>
</dbReference>
<keyword evidence="3" id="KW-1185">Reference proteome</keyword>
<protein>
    <submittedName>
        <fullName evidence="2">Uncharacterized protein</fullName>
    </submittedName>
</protein>
<proteinExistence type="predicted"/>
<dbReference type="Proteomes" id="UP000566663">
    <property type="component" value="Unassembled WGS sequence"/>
</dbReference>
<comment type="caution">
    <text evidence="2">The sequence shown here is derived from an EMBL/GenBank/DDBJ whole genome shotgun (WGS) entry which is preliminary data.</text>
</comment>
<reference evidence="2 3" key="1">
    <citation type="submission" date="2020-08" db="EMBL/GenBank/DDBJ databases">
        <title>Genomic Encyclopedia of Type Strains, Phase IV (KMG-IV): sequencing the most valuable type-strain genomes for metagenomic binning, comparative biology and taxonomic classification.</title>
        <authorList>
            <person name="Goeker M."/>
        </authorList>
    </citation>
    <scope>NUCLEOTIDE SEQUENCE [LARGE SCALE GENOMIC DNA]</scope>
    <source>
        <strain evidence="2 3">DSM 25335</strain>
    </source>
</reference>
<feature type="region of interest" description="Disordered" evidence="1">
    <location>
        <begin position="1"/>
        <end position="43"/>
    </location>
</feature>
<evidence type="ECO:0000256" key="1">
    <source>
        <dbReference type="SAM" id="MobiDB-lite"/>
    </source>
</evidence>
<organism evidence="2 3">
    <name type="scientific">Brevundimonas basaltis</name>
    <dbReference type="NCBI Taxonomy" id="472166"/>
    <lineage>
        <taxon>Bacteria</taxon>
        <taxon>Pseudomonadati</taxon>
        <taxon>Pseudomonadota</taxon>
        <taxon>Alphaproteobacteria</taxon>
        <taxon>Caulobacterales</taxon>
        <taxon>Caulobacteraceae</taxon>
        <taxon>Brevundimonas</taxon>
    </lineage>
</organism>
<evidence type="ECO:0000313" key="2">
    <source>
        <dbReference type="EMBL" id="MBB5291604.1"/>
    </source>
</evidence>